<feature type="compositionally biased region" description="Low complexity" evidence="1">
    <location>
        <begin position="44"/>
        <end position="56"/>
    </location>
</feature>
<accession>A0A218Z3L7</accession>
<evidence type="ECO:0000313" key="3">
    <source>
        <dbReference type="Proteomes" id="UP000242519"/>
    </source>
</evidence>
<gene>
    <name evidence="2" type="ORF">B2J93_4696</name>
</gene>
<evidence type="ECO:0000313" key="2">
    <source>
        <dbReference type="EMBL" id="OWP01846.1"/>
    </source>
</evidence>
<dbReference type="Proteomes" id="UP000242519">
    <property type="component" value="Unassembled WGS sequence"/>
</dbReference>
<feature type="compositionally biased region" description="Basic and acidic residues" evidence="1">
    <location>
        <begin position="57"/>
        <end position="68"/>
    </location>
</feature>
<evidence type="ECO:0000256" key="1">
    <source>
        <dbReference type="SAM" id="MobiDB-lite"/>
    </source>
</evidence>
<organism evidence="2 3">
    <name type="scientific">Diplocarpon coronariae</name>
    <dbReference type="NCBI Taxonomy" id="2795749"/>
    <lineage>
        <taxon>Eukaryota</taxon>
        <taxon>Fungi</taxon>
        <taxon>Dikarya</taxon>
        <taxon>Ascomycota</taxon>
        <taxon>Pezizomycotina</taxon>
        <taxon>Leotiomycetes</taxon>
        <taxon>Helotiales</taxon>
        <taxon>Drepanopezizaceae</taxon>
        <taxon>Diplocarpon</taxon>
    </lineage>
</organism>
<feature type="region of interest" description="Disordered" evidence="1">
    <location>
        <begin position="1"/>
        <end position="180"/>
    </location>
</feature>
<dbReference type="AlphaFoldDB" id="A0A218Z3L7"/>
<feature type="compositionally biased region" description="Basic residues" evidence="1">
    <location>
        <begin position="73"/>
        <end position="86"/>
    </location>
</feature>
<feature type="compositionally biased region" description="Low complexity" evidence="1">
    <location>
        <begin position="138"/>
        <end position="147"/>
    </location>
</feature>
<name>A0A218Z3L7_9HELO</name>
<comment type="caution">
    <text evidence="2">The sequence shown here is derived from an EMBL/GenBank/DDBJ whole genome shotgun (WGS) entry which is preliminary data.</text>
</comment>
<keyword evidence="3" id="KW-1185">Reference proteome</keyword>
<reference evidence="2 3" key="1">
    <citation type="submission" date="2017-04" db="EMBL/GenBank/DDBJ databases">
        <title>Draft genome sequence of Marssonina coronaria NL1: causal agent of apple blotch.</title>
        <authorList>
            <person name="Cheng Q."/>
        </authorList>
    </citation>
    <scope>NUCLEOTIDE SEQUENCE [LARGE SCALE GENOMIC DNA]</scope>
    <source>
        <strain evidence="2 3">NL1</strain>
    </source>
</reference>
<dbReference type="InParanoid" id="A0A218Z3L7"/>
<sequence length="180" mass="18484">MARPRRVVACTPPPGSRVDLASALAHPSPSPGASPTRGRPSPDLAPAPQLVVAQPALRREAPEPRDSRPGGPGRRRCPARRRRAARRAASPEKFPRGRKTAPRLAMVGAPGLRPGPGSGLGTLVPVAREAGRRRAEAEASGNRAASEPGGPAVPQVVIWGPAPGQESGSGEGSFDRALGV</sequence>
<protein>
    <submittedName>
        <fullName evidence="2">Uncharacterized protein</fullName>
    </submittedName>
</protein>
<dbReference type="EMBL" id="MZNU01000257">
    <property type="protein sequence ID" value="OWP01846.1"/>
    <property type="molecule type" value="Genomic_DNA"/>
</dbReference>
<proteinExistence type="predicted"/>